<gene>
    <name evidence="1" type="ORF">TIFTF001_017162</name>
</gene>
<evidence type="ECO:0000313" key="1">
    <source>
        <dbReference type="EMBL" id="GMN47980.1"/>
    </source>
</evidence>
<protein>
    <submittedName>
        <fullName evidence="1">Uncharacterized protein</fullName>
    </submittedName>
</protein>
<sequence length="105" mass="11608">MQAVITGLGWRWLGSASWGHAGWEEILAQGYLADEHVEGTAGGPRVWGGVQTIDTWLGRARQLGLARELAVDVARWLGHVGFISWALFDSFLLEILTQMSYIPTK</sequence>
<proteinExistence type="predicted"/>
<dbReference type="Proteomes" id="UP001187192">
    <property type="component" value="Unassembled WGS sequence"/>
</dbReference>
<name>A0AA88D802_FICCA</name>
<accession>A0AA88D802</accession>
<dbReference type="AlphaFoldDB" id="A0AA88D802"/>
<keyword evidence="2" id="KW-1185">Reference proteome</keyword>
<organism evidence="1 2">
    <name type="scientific">Ficus carica</name>
    <name type="common">Common fig</name>
    <dbReference type="NCBI Taxonomy" id="3494"/>
    <lineage>
        <taxon>Eukaryota</taxon>
        <taxon>Viridiplantae</taxon>
        <taxon>Streptophyta</taxon>
        <taxon>Embryophyta</taxon>
        <taxon>Tracheophyta</taxon>
        <taxon>Spermatophyta</taxon>
        <taxon>Magnoliopsida</taxon>
        <taxon>eudicotyledons</taxon>
        <taxon>Gunneridae</taxon>
        <taxon>Pentapetalae</taxon>
        <taxon>rosids</taxon>
        <taxon>fabids</taxon>
        <taxon>Rosales</taxon>
        <taxon>Moraceae</taxon>
        <taxon>Ficeae</taxon>
        <taxon>Ficus</taxon>
    </lineage>
</organism>
<evidence type="ECO:0000313" key="2">
    <source>
        <dbReference type="Proteomes" id="UP001187192"/>
    </source>
</evidence>
<comment type="caution">
    <text evidence="1">The sequence shown here is derived from an EMBL/GenBank/DDBJ whole genome shotgun (WGS) entry which is preliminary data.</text>
</comment>
<dbReference type="EMBL" id="BTGU01000027">
    <property type="protein sequence ID" value="GMN47980.1"/>
    <property type="molecule type" value="Genomic_DNA"/>
</dbReference>
<reference evidence="1" key="1">
    <citation type="submission" date="2023-07" db="EMBL/GenBank/DDBJ databases">
        <title>draft genome sequence of fig (Ficus carica).</title>
        <authorList>
            <person name="Takahashi T."/>
            <person name="Nishimura K."/>
        </authorList>
    </citation>
    <scope>NUCLEOTIDE SEQUENCE</scope>
</reference>